<feature type="transmembrane region" description="Helical" evidence="6">
    <location>
        <begin position="402"/>
        <end position="420"/>
    </location>
</feature>
<evidence type="ECO:0000313" key="9">
    <source>
        <dbReference type="Proteomes" id="UP000830375"/>
    </source>
</evidence>
<keyword evidence="6" id="KW-1133">Transmembrane helix</keyword>
<proteinExistence type="inferred from homology"/>
<dbReference type="Proteomes" id="UP000830375">
    <property type="component" value="Unassembled WGS sequence"/>
</dbReference>
<feature type="transmembrane region" description="Helical" evidence="6">
    <location>
        <begin position="300"/>
        <end position="319"/>
    </location>
</feature>
<keyword evidence="9" id="KW-1185">Reference proteome</keyword>
<keyword evidence="4" id="KW-0333">Golgi apparatus</keyword>
<evidence type="ECO:0000256" key="7">
    <source>
        <dbReference type="SAM" id="SignalP"/>
    </source>
</evidence>
<comment type="subcellular location">
    <subcellularLocation>
        <location evidence="1">Endomembrane system</location>
    </subcellularLocation>
    <subcellularLocation>
        <location evidence="2">Golgi apparatus</location>
    </subcellularLocation>
</comment>
<evidence type="ECO:0000313" key="8">
    <source>
        <dbReference type="EMBL" id="KAI2656897.1"/>
    </source>
</evidence>
<dbReference type="GO" id="GO:0016301">
    <property type="term" value="F:kinase activity"/>
    <property type="evidence" value="ECO:0007669"/>
    <property type="project" value="UniProtKB-KW"/>
</dbReference>
<keyword evidence="8" id="KW-0808">Transferase</keyword>
<dbReference type="InterPro" id="IPR012435">
    <property type="entry name" value="TMEM144"/>
</dbReference>
<dbReference type="PANTHER" id="PTHR15905:SF1">
    <property type="entry name" value="GOLGI-ASSOCIATED KINASE 1B"/>
    <property type="match status" value="1"/>
</dbReference>
<feature type="transmembrane region" description="Helical" evidence="6">
    <location>
        <begin position="35"/>
        <end position="53"/>
    </location>
</feature>
<evidence type="ECO:0000256" key="5">
    <source>
        <dbReference type="ARBA" id="ARBA00023136"/>
    </source>
</evidence>
<evidence type="ECO:0000256" key="4">
    <source>
        <dbReference type="ARBA" id="ARBA00023034"/>
    </source>
</evidence>
<dbReference type="PANTHER" id="PTHR15905">
    <property type="entry name" value="GOLGI-ASSOCIATED KINASE 1B-RELATED"/>
    <property type="match status" value="1"/>
</dbReference>
<organism evidence="8 9">
    <name type="scientific">Labeo rohita</name>
    <name type="common">Indian major carp</name>
    <name type="synonym">Cyprinus rohita</name>
    <dbReference type="NCBI Taxonomy" id="84645"/>
    <lineage>
        <taxon>Eukaryota</taxon>
        <taxon>Metazoa</taxon>
        <taxon>Chordata</taxon>
        <taxon>Craniata</taxon>
        <taxon>Vertebrata</taxon>
        <taxon>Euteleostomi</taxon>
        <taxon>Actinopterygii</taxon>
        <taxon>Neopterygii</taxon>
        <taxon>Teleostei</taxon>
        <taxon>Ostariophysi</taxon>
        <taxon>Cypriniformes</taxon>
        <taxon>Cyprinidae</taxon>
        <taxon>Labeoninae</taxon>
        <taxon>Labeonini</taxon>
        <taxon>Labeo</taxon>
    </lineage>
</organism>
<comment type="caution">
    <text evidence="8">The sequence shown here is derived from an EMBL/GenBank/DDBJ whole genome shotgun (WGS) entry which is preliminary data.</text>
</comment>
<keyword evidence="6" id="KW-0812">Transmembrane</keyword>
<dbReference type="Pfam" id="PF07857">
    <property type="entry name" value="TMEM144"/>
    <property type="match status" value="2"/>
</dbReference>
<evidence type="ECO:0000256" key="2">
    <source>
        <dbReference type="ARBA" id="ARBA00004555"/>
    </source>
</evidence>
<dbReference type="Pfam" id="PF15051">
    <property type="entry name" value="FAM198"/>
    <property type="match status" value="1"/>
</dbReference>
<name>A0ABQ8M1W0_LABRO</name>
<feature type="transmembrane region" description="Helical" evidence="6">
    <location>
        <begin position="105"/>
        <end position="131"/>
    </location>
</feature>
<feature type="transmembrane region" description="Helical" evidence="6">
    <location>
        <begin position="268"/>
        <end position="288"/>
    </location>
</feature>
<dbReference type="InterPro" id="IPR029207">
    <property type="entry name" value="FAM198"/>
</dbReference>
<feature type="chain" id="PRO_5046458131" evidence="7">
    <location>
        <begin position="18"/>
        <end position="833"/>
    </location>
</feature>
<evidence type="ECO:0000256" key="6">
    <source>
        <dbReference type="SAM" id="Phobius"/>
    </source>
</evidence>
<gene>
    <name evidence="8" type="ORF">H4Q32_020929</name>
</gene>
<comment type="similarity">
    <text evidence="3">Belongs to the GASK family.</text>
</comment>
<sequence length="833" mass="93399">MALLAVIVFFVIRCCSTLSAEESLSSNEANSTDTAYGFVACVISVLLYGSYFVPVKTVDTGDGMFFQWICCSAIWFVGLVVDTLFRPSRAHPAAMLGGALWATGNITAVPVVKFIGLGLGILLWGSSGLLIGWASSRFGWFGLHPEDVSKPILNYCGAGLCLLSAIIFFFVKSDVQKRSSTESMPLLIDDRRLNPDSTSPSDSWVDTISPKSKRVFGIFLMSTVYFLAYCAVMKNRPRIYPRAILPGFLSGLMWGLATYAWLMANYYLSAVITFPIINAGYGLVAALWGSVVFKEVKVGTWELAAVCFGILCCSGWLRVNCLFKDLSLYVMLPQGGNGGSGFKPIFLQSLNSLITLHKASATLVPMDTRSTRPGNVGVTLIYLSVLFLKVCNCWKYSSVRKYLIIAIVCFVYLFFTVHVSRTSARQDKRSELWNGNSVYSQSKTDQDLADGEVNDSVSPTRSNVVYITLKSKRHKPAIIRGTVRPKLRRKKVKVRQQGGTQGKAKDAVHNTNTVNKRLGYAEIYGSDIGYSSIRIYSEKAPPWFSYDDITAMRFLADSKITQIDEVTPPGFSSFILFKSATNGTDDVEECHKCYGIVKRPLDMSEVFAFHLDRILGLNRTLPAVSRRFHSLGDGQPCPVVLWDSSLSPVVDQPSERLNWGLYQTSLKHKCWHRGVIPKPEWSCTSIHHNEWSKLVVFDFLLQPRPEDTCVELGHHEECKDKDSTELTHIIHRKHDPHHLVFFNNKGYFDRDEENLNFRLLEGIKELPDQSVSVLKSQRLREKLLQSLFLDQQYWDSQGGRQGIEKLIDVIERRAKVLLTYINAHGIKVVPMNS</sequence>
<keyword evidence="7" id="KW-0732">Signal</keyword>
<feature type="transmembrane region" description="Helical" evidence="6">
    <location>
        <begin position="215"/>
        <end position="232"/>
    </location>
</feature>
<keyword evidence="8" id="KW-0418">Kinase</keyword>
<protein>
    <submittedName>
        <fullName evidence="8">Golgi-associated kinase 1B</fullName>
    </submittedName>
</protein>
<evidence type="ECO:0000256" key="3">
    <source>
        <dbReference type="ARBA" id="ARBA00007691"/>
    </source>
</evidence>
<evidence type="ECO:0000256" key="1">
    <source>
        <dbReference type="ARBA" id="ARBA00004308"/>
    </source>
</evidence>
<dbReference type="EMBL" id="JACTAM010000014">
    <property type="protein sequence ID" value="KAI2656897.1"/>
    <property type="molecule type" value="Genomic_DNA"/>
</dbReference>
<accession>A0ABQ8M1W0</accession>
<reference evidence="8 9" key="1">
    <citation type="submission" date="2022-01" db="EMBL/GenBank/DDBJ databases">
        <title>A high-quality chromosome-level genome assembly of rohu carp, Labeo rohita.</title>
        <authorList>
            <person name="Arick M.A. II"/>
            <person name="Hsu C.-Y."/>
            <person name="Magbanua Z."/>
            <person name="Pechanova O."/>
            <person name="Grover C."/>
            <person name="Miller E."/>
            <person name="Thrash A."/>
            <person name="Ezzel L."/>
            <person name="Alam S."/>
            <person name="Benzie J."/>
            <person name="Hamilton M."/>
            <person name="Karsi A."/>
            <person name="Lawrence M.L."/>
            <person name="Peterson D.G."/>
        </authorList>
    </citation>
    <scope>NUCLEOTIDE SEQUENCE [LARGE SCALE GENOMIC DNA]</scope>
    <source>
        <strain evidence="9">BAU-BD-2019</strain>
        <tissue evidence="8">Blood</tissue>
    </source>
</reference>
<feature type="transmembrane region" description="Helical" evidence="6">
    <location>
        <begin position="152"/>
        <end position="171"/>
    </location>
</feature>
<feature type="signal peptide" evidence="7">
    <location>
        <begin position="1"/>
        <end position="17"/>
    </location>
</feature>
<feature type="transmembrane region" description="Helical" evidence="6">
    <location>
        <begin position="244"/>
        <end position="262"/>
    </location>
</feature>
<keyword evidence="5 6" id="KW-0472">Membrane</keyword>
<feature type="transmembrane region" description="Helical" evidence="6">
    <location>
        <begin position="65"/>
        <end position="85"/>
    </location>
</feature>